<comment type="similarity">
    <text evidence="1">Belongs to the peptidase C40 family.</text>
</comment>
<evidence type="ECO:0000313" key="8">
    <source>
        <dbReference type="Proteomes" id="UP000032250"/>
    </source>
</evidence>
<dbReference type="GO" id="GO:0008234">
    <property type="term" value="F:cysteine-type peptidase activity"/>
    <property type="evidence" value="ECO:0007669"/>
    <property type="project" value="UniProtKB-KW"/>
</dbReference>
<dbReference type="Gene3D" id="1.10.530.10">
    <property type="match status" value="1"/>
</dbReference>
<sequence length="630" mass="69247">MGNIEAESEFNENLIEAGNGIGFGLCQWSFERRTKLEAYGKSLNHQLNFMWAELSGKVGNTGASLEWINKGGYLSHDKFMKGQGSISDLTKAMCFCWERPNAALAHLDRRIKKANEYYNKFKGSSGASSANIDNNSGQSINIESTNYQVVKGSQKEGDILFGRRYRITVSDSKGNALDVSKLHCTFNISKTIMMEPNTSEITIYNLNAQTENAIMINGVRVTIEAGYEGTQFGLIFDGDILQTIREKEDATTYKLTIIALDSDRAINFDVANFSIMRGQTARSMVDHIVSKAQSPISLGSIADNLKGQKLTRGKVFFGKSSDYLRQIAKSNNLQYYMDNGSLNLINLKDLPKNEIFELNPKTGLIGTPEQTDFGIAGQCLLNPQIKLNSLIHVDNSLVRAKRIDLSGSNSVPAIGDGGGGSSSDTRNKIIAEAKQICDDPNVQYSQDYRGQTVGGIKYWDCSSFVKHCYKVAGLEVKDITWNQYAQVKSEGGKFISQSEAKPGDMVFWGKDSNCHHIAIYAGDGHCYAARGREGKAPQDQVAYHALYGSPEFGRPKCLIDADGGIVPSANSASNESSSSDSLPPLFRSLDKDGIYRVIKLEYIGDTRGNDWYVKFETIDQLGGAIPIVSN</sequence>
<evidence type="ECO:0000256" key="2">
    <source>
        <dbReference type="ARBA" id="ARBA00022670"/>
    </source>
</evidence>
<accession>A0A0D1BRK3</accession>
<gene>
    <name evidence="7" type="ORF">N495_16095</name>
</gene>
<dbReference type="SUPFAM" id="SSF54001">
    <property type="entry name" value="Cysteine proteinases"/>
    <property type="match status" value="1"/>
</dbReference>
<feature type="domain" description="NlpC/P60" evidence="6">
    <location>
        <begin position="423"/>
        <end position="559"/>
    </location>
</feature>
<dbReference type="InterPro" id="IPR038765">
    <property type="entry name" value="Papain-like_cys_pep_sf"/>
</dbReference>
<dbReference type="PATRIC" id="fig|1379739.3.peg.3612"/>
<keyword evidence="4" id="KW-0788">Thiol protease</keyword>
<dbReference type="GO" id="GO:0006508">
    <property type="term" value="P:proteolysis"/>
    <property type="evidence" value="ECO:0007669"/>
    <property type="project" value="UniProtKB-KW"/>
</dbReference>
<dbReference type="PANTHER" id="PTHR47053">
    <property type="entry name" value="MUREIN DD-ENDOPEPTIDASE MEPH-RELATED"/>
    <property type="match status" value="1"/>
</dbReference>
<dbReference type="InterPro" id="IPR051202">
    <property type="entry name" value="Peptidase_C40"/>
</dbReference>
<dbReference type="InterPro" id="IPR041219">
    <property type="entry name" value="Phage_lysozyme2"/>
</dbReference>
<keyword evidence="2" id="KW-0645">Protease</keyword>
<dbReference type="InterPro" id="IPR000064">
    <property type="entry name" value="NLP_P60_dom"/>
</dbReference>
<keyword evidence="3 7" id="KW-0378">Hydrolase</keyword>
<protein>
    <submittedName>
        <fullName evidence="7">Hydrolase</fullName>
    </submittedName>
</protein>
<proteinExistence type="inferred from homology"/>
<dbReference type="PROSITE" id="PS51935">
    <property type="entry name" value="NLPC_P60"/>
    <property type="match status" value="1"/>
</dbReference>
<reference evidence="7 8" key="1">
    <citation type="submission" date="2014-06" db="EMBL/GenBank/DDBJ databases">
        <title>Genome characterization of distinct group I Clostridium botulinum lineages.</title>
        <authorList>
            <person name="Giordani F."/>
            <person name="Anselmo A."/>
            <person name="Fillo S."/>
            <person name="Palozzi A.M."/>
            <person name="Fortunato A."/>
            <person name="Gentile B."/>
            <person name="Ciammaruconi A."/>
            <person name="Anniballi F."/>
            <person name="De Medici D."/>
            <person name="Lista F."/>
        </authorList>
    </citation>
    <scope>NUCLEOTIDE SEQUENCE [LARGE SCALE GENOMIC DNA]</scope>
    <source>
        <strain evidence="7 8">B2 450</strain>
    </source>
</reference>
<dbReference type="PROSITE" id="PS50006">
    <property type="entry name" value="FHA_DOMAIN"/>
    <property type="match status" value="1"/>
</dbReference>
<name>A0A0D1BRK3_CLOBO</name>
<dbReference type="Gene3D" id="3.90.1720.10">
    <property type="entry name" value="endopeptidase domain like (from Nostoc punctiforme)"/>
    <property type="match status" value="1"/>
</dbReference>
<dbReference type="PANTHER" id="PTHR47053:SF1">
    <property type="entry name" value="MUREIN DD-ENDOPEPTIDASE MEPH-RELATED"/>
    <property type="match status" value="1"/>
</dbReference>
<dbReference type="Pfam" id="PF22759">
    <property type="entry name" value="E217_GP41"/>
    <property type="match status" value="1"/>
</dbReference>
<evidence type="ECO:0000259" key="6">
    <source>
        <dbReference type="PROSITE" id="PS51935"/>
    </source>
</evidence>
<evidence type="ECO:0000313" key="7">
    <source>
        <dbReference type="EMBL" id="KIS22427.1"/>
    </source>
</evidence>
<feature type="domain" description="FHA" evidence="5">
    <location>
        <begin position="159"/>
        <end position="221"/>
    </location>
</feature>
<dbReference type="EMBL" id="JXSU01000008">
    <property type="protein sequence ID" value="KIS22427.1"/>
    <property type="molecule type" value="Genomic_DNA"/>
</dbReference>
<dbReference type="InterPro" id="IPR000253">
    <property type="entry name" value="FHA_dom"/>
</dbReference>
<dbReference type="HOGENOM" id="CLU_027700_0_0_9"/>
<evidence type="ECO:0000256" key="3">
    <source>
        <dbReference type="ARBA" id="ARBA00022801"/>
    </source>
</evidence>
<dbReference type="InterPro" id="IPR054496">
    <property type="entry name" value="E217_GP41"/>
</dbReference>
<dbReference type="Proteomes" id="UP000032250">
    <property type="component" value="Unassembled WGS sequence"/>
</dbReference>
<comment type="caution">
    <text evidence="7">The sequence shown here is derived from an EMBL/GenBank/DDBJ whole genome shotgun (WGS) entry which is preliminary data.</text>
</comment>
<dbReference type="Pfam" id="PF18013">
    <property type="entry name" value="Phage_lysozyme2"/>
    <property type="match status" value="1"/>
</dbReference>
<evidence type="ECO:0000259" key="5">
    <source>
        <dbReference type="PROSITE" id="PS50006"/>
    </source>
</evidence>
<evidence type="ECO:0000256" key="1">
    <source>
        <dbReference type="ARBA" id="ARBA00007074"/>
    </source>
</evidence>
<dbReference type="NCBIfam" id="NF047561">
    <property type="entry name" value="orf58_phage_fam"/>
    <property type="match status" value="1"/>
</dbReference>
<dbReference type="AlphaFoldDB" id="A0A0D1BRK3"/>
<evidence type="ECO:0000256" key="4">
    <source>
        <dbReference type="ARBA" id="ARBA00022807"/>
    </source>
</evidence>
<organism evidence="7 8">
    <name type="scientific">Clostridium botulinum B2 450</name>
    <dbReference type="NCBI Taxonomy" id="1379739"/>
    <lineage>
        <taxon>Bacteria</taxon>
        <taxon>Bacillati</taxon>
        <taxon>Bacillota</taxon>
        <taxon>Clostridia</taxon>
        <taxon>Eubacteriales</taxon>
        <taxon>Clostridiaceae</taxon>
        <taxon>Clostridium</taxon>
    </lineage>
</organism>
<dbReference type="Pfam" id="PF00877">
    <property type="entry name" value="NLPC_P60"/>
    <property type="match status" value="1"/>
</dbReference>